<dbReference type="SUPFAM" id="SSF50182">
    <property type="entry name" value="Sm-like ribonucleoproteins"/>
    <property type="match status" value="1"/>
</dbReference>
<dbReference type="GO" id="GO:0071013">
    <property type="term" value="C:catalytic step 2 spliceosome"/>
    <property type="evidence" value="ECO:0007669"/>
    <property type="project" value="TreeGrafter"/>
</dbReference>
<dbReference type="GO" id="GO:0000398">
    <property type="term" value="P:mRNA splicing, via spliceosome"/>
    <property type="evidence" value="ECO:0007669"/>
    <property type="project" value="TreeGrafter"/>
</dbReference>
<dbReference type="GO" id="GO:0003723">
    <property type="term" value="F:RNA binding"/>
    <property type="evidence" value="ECO:0007669"/>
    <property type="project" value="UniProtKB-KW"/>
</dbReference>
<keyword evidence="5" id="KW-0694">RNA-binding</keyword>
<evidence type="ECO:0000256" key="2">
    <source>
        <dbReference type="ARBA" id="ARBA00006850"/>
    </source>
</evidence>
<evidence type="ECO:0000256" key="6">
    <source>
        <dbReference type="ARBA" id="ARBA00023187"/>
    </source>
</evidence>
<dbReference type="Proteomes" id="UP000038830">
    <property type="component" value="Unassembled WGS sequence"/>
</dbReference>
<protein>
    <submittedName>
        <fullName evidence="10">LSM2 protein</fullName>
    </submittedName>
</protein>
<dbReference type="Gene3D" id="2.30.30.100">
    <property type="match status" value="1"/>
</dbReference>
<keyword evidence="6" id="KW-0508">mRNA splicing</keyword>
<comment type="subcellular location">
    <subcellularLocation>
        <location evidence="1">Nucleus</location>
    </subcellularLocation>
</comment>
<evidence type="ECO:0000256" key="8">
    <source>
        <dbReference type="ARBA" id="ARBA00023274"/>
    </source>
</evidence>
<evidence type="ECO:0000313" key="11">
    <source>
        <dbReference type="Proteomes" id="UP000038830"/>
    </source>
</evidence>
<keyword evidence="4" id="KW-0747">Spliceosome</keyword>
<dbReference type="InterPro" id="IPR001163">
    <property type="entry name" value="Sm_dom_euk/arc"/>
</dbReference>
<dbReference type="PANTHER" id="PTHR13829">
    <property type="entry name" value="SNRNP CORE PROTEIN FAMILY MEMBER"/>
    <property type="match status" value="1"/>
</dbReference>
<evidence type="ECO:0000256" key="4">
    <source>
        <dbReference type="ARBA" id="ARBA00022728"/>
    </source>
</evidence>
<evidence type="ECO:0000256" key="3">
    <source>
        <dbReference type="ARBA" id="ARBA00022664"/>
    </source>
</evidence>
<evidence type="ECO:0000256" key="7">
    <source>
        <dbReference type="ARBA" id="ARBA00023242"/>
    </source>
</evidence>
<dbReference type="EMBL" id="CDQK01000005">
    <property type="protein sequence ID" value="CEP23699.1"/>
    <property type="molecule type" value="Genomic_DNA"/>
</dbReference>
<dbReference type="InterPro" id="IPR010920">
    <property type="entry name" value="LSM_dom_sf"/>
</dbReference>
<reference evidence="11" key="1">
    <citation type="journal article" date="2015" name="J. Biotechnol.">
        <title>The structure of the Cyberlindnera jadinii genome and its relation to Candida utilis analyzed by the occurrence of single nucleotide polymorphisms.</title>
        <authorList>
            <person name="Rupp O."/>
            <person name="Brinkrolf K."/>
            <person name="Buerth C."/>
            <person name="Kunigo M."/>
            <person name="Schneider J."/>
            <person name="Jaenicke S."/>
            <person name="Goesmann A."/>
            <person name="Puehler A."/>
            <person name="Jaeger K.-E."/>
            <person name="Ernst J.F."/>
        </authorList>
    </citation>
    <scope>NUCLEOTIDE SEQUENCE [LARGE SCALE GENOMIC DNA]</scope>
    <source>
        <strain evidence="11">ATCC 18201 / CBS 1600 / BCRC 20928 / JCM 3617 / NBRC 0987 / NRRL Y-1542</strain>
    </source>
</reference>
<evidence type="ECO:0000259" key="9">
    <source>
        <dbReference type="SMART" id="SM00651"/>
    </source>
</evidence>
<proteinExistence type="inferred from homology"/>
<organism evidence="10 11">
    <name type="scientific">Cyberlindnera jadinii (strain ATCC 18201 / CBS 1600 / BCRC 20928 / JCM 3617 / NBRC 0987 / NRRL Y-1542)</name>
    <name type="common">Torula yeast</name>
    <name type="synonym">Candida utilis</name>
    <dbReference type="NCBI Taxonomy" id="983966"/>
    <lineage>
        <taxon>Eukaryota</taxon>
        <taxon>Fungi</taxon>
        <taxon>Dikarya</taxon>
        <taxon>Ascomycota</taxon>
        <taxon>Saccharomycotina</taxon>
        <taxon>Saccharomycetes</taxon>
        <taxon>Phaffomycetales</taxon>
        <taxon>Phaffomycetaceae</taxon>
        <taxon>Cyberlindnera</taxon>
    </lineage>
</organism>
<dbReference type="GO" id="GO:1990726">
    <property type="term" value="C:Lsm1-7-Pat1 complex"/>
    <property type="evidence" value="ECO:0007669"/>
    <property type="project" value="TreeGrafter"/>
</dbReference>
<evidence type="ECO:0000256" key="1">
    <source>
        <dbReference type="ARBA" id="ARBA00004123"/>
    </source>
</evidence>
<dbReference type="GO" id="GO:0005688">
    <property type="term" value="C:U6 snRNP"/>
    <property type="evidence" value="ECO:0007669"/>
    <property type="project" value="TreeGrafter"/>
</dbReference>
<dbReference type="SMART" id="SM00651">
    <property type="entry name" value="Sm"/>
    <property type="match status" value="1"/>
</dbReference>
<comment type="similarity">
    <text evidence="2">Belongs to the snRNP Sm proteins family.</text>
</comment>
<dbReference type="GO" id="GO:0071011">
    <property type="term" value="C:precatalytic spliceosome"/>
    <property type="evidence" value="ECO:0007669"/>
    <property type="project" value="TreeGrafter"/>
</dbReference>
<dbReference type="AlphaFoldDB" id="A0A0H5CGI9"/>
<accession>A0A0H5CGI9</accession>
<dbReference type="GO" id="GO:0046540">
    <property type="term" value="C:U4/U6 x U5 tri-snRNP complex"/>
    <property type="evidence" value="ECO:0007669"/>
    <property type="project" value="TreeGrafter"/>
</dbReference>
<keyword evidence="3" id="KW-0507">mRNA processing</keyword>
<evidence type="ECO:0000256" key="5">
    <source>
        <dbReference type="ARBA" id="ARBA00022884"/>
    </source>
</evidence>
<feature type="domain" description="Sm" evidence="9">
    <location>
        <begin position="1"/>
        <end position="60"/>
    </location>
</feature>
<dbReference type="Pfam" id="PF01423">
    <property type="entry name" value="LSM"/>
    <property type="match status" value="1"/>
</dbReference>
<gene>
    <name evidence="10" type="primary">LSM2</name>
    <name evidence="10" type="ORF">BN1211_4345</name>
</gene>
<sequence length="98" mass="11129">MLLNTRLKNGIEITGTLKTADQYFNLKLDNIRVANEAKFPHLSAVKSIFLRGSTVRYVYMSKTDVDTNLLQDAARRGEYSSIITRMVLHQVTSVCLSY</sequence>
<dbReference type="GO" id="GO:0000932">
    <property type="term" value="C:P-body"/>
    <property type="evidence" value="ECO:0007669"/>
    <property type="project" value="TreeGrafter"/>
</dbReference>
<name>A0A0H5CGI9_CYBJN</name>
<keyword evidence="8" id="KW-0687">Ribonucleoprotein</keyword>
<dbReference type="InterPro" id="IPR016654">
    <property type="entry name" value="U6_snRNA_Lsm2"/>
</dbReference>
<evidence type="ECO:0000313" key="10">
    <source>
        <dbReference type="EMBL" id="CEP23699.1"/>
    </source>
</evidence>
<dbReference type="PANTHER" id="PTHR13829:SF2">
    <property type="entry name" value="U6 SNRNA-ASSOCIATED SM-LIKE PROTEIN LSM2"/>
    <property type="match status" value="1"/>
</dbReference>
<keyword evidence="7" id="KW-0539">Nucleus</keyword>